<dbReference type="InterPro" id="IPR002848">
    <property type="entry name" value="Translin_fam"/>
</dbReference>
<comment type="similarity">
    <text evidence="3">Belongs to the translin family.</text>
</comment>
<dbReference type="Pfam" id="PF01997">
    <property type="entry name" value="Translin"/>
    <property type="match status" value="1"/>
</dbReference>
<name>A0ABR3S5V6_9PLEO</name>
<dbReference type="InterPro" id="IPR036081">
    <property type="entry name" value="Translin_sf"/>
</dbReference>
<evidence type="ECO:0000256" key="4">
    <source>
        <dbReference type="ARBA" id="ARBA00022490"/>
    </source>
</evidence>
<accession>A0ABR3S5V6</accession>
<reference evidence="7 8" key="1">
    <citation type="submission" date="2024-02" db="EMBL/GenBank/DDBJ databases">
        <title>De novo assembly and annotation of 12 fungi associated with fruit tree decline syndrome in Ontario, Canada.</title>
        <authorList>
            <person name="Sulman M."/>
            <person name="Ellouze W."/>
            <person name="Ilyukhin E."/>
        </authorList>
    </citation>
    <scope>NUCLEOTIDE SEQUENCE [LARGE SCALE GENOMIC DNA]</scope>
    <source>
        <strain evidence="7 8">M42-189</strain>
    </source>
</reference>
<protein>
    <recommendedName>
        <fullName evidence="9">Translin</fullName>
    </recommendedName>
</protein>
<comment type="subcellular location">
    <subcellularLocation>
        <location evidence="2">Cytoplasm</location>
    </subcellularLocation>
    <subcellularLocation>
        <location evidence="1">Nucleus</location>
    </subcellularLocation>
</comment>
<evidence type="ECO:0000256" key="3">
    <source>
        <dbReference type="ARBA" id="ARBA00005902"/>
    </source>
</evidence>
<evidence type="ECO:0000313" key="8">
    <source>
        <dbReference type="Proteomes" id="UP001521785"/>
    </source>
</evidence>
<organism evidence="7 8">
    <name type="scientific">Paraconiothyrium brasiliense</name>
    <dbReference type="NCBI Taxonomy" id="300254"/>
    <lineage>
        <taxon>Eukaryota</taxon>
        <taxon>Fungi</taxon>
        <taxon>Dikarya</taxon>
        <taxon>Ascomycota</taxon>
        <taxon>Pezizomycotina</taxon>
        <taxon>Dothideomycetes</taxon>
        <taxon>Pleosporomycetidae</taxon>
        <taxon>Pleosporales</taxon>
        <taxon>Massarineae</taxon>
        <taxon>Didymosphaeriaceae</taxon>
        <taxon>Paraconiothyrium</taxon>
    </lineage>
</organism>
<feature type="region of interest" description="Disordered" evidence="6">
    <location>
        <begin position="280"/>
        <end position="300"/>
    </location>
</feature>
<keyword evidence="4" id="KW-0963">Cytoplasm</keyword>
<evidence type="ECO:0000256" key="5">
    <source>
        <dbReference type="ARBA" id="ARBA00023242"/>
    </source>
</evidence>
<proteinExistence type="inferred from homology"/>
<dbReference type="SUPFAM" id="SSF74784">
    <property type="entry name" value="Translin"/>
    <property type="match status" value="1"/>
</dbReference>
<evidence type="ECO:0000313" key="7">
    <source>
        <dbReference type="EMBL" id="KAL1612062.1"/>
    </source>
</evidence>
<dbReference type="Gene3D" id="1.20.58.190">
    <property type="entry name" value="Translin, domain 1"/>
    <property type="match status" value="1"/>
</dbReference>
<gene>
    <name evidence="7" type="ORF">SLS60_000285</name>
</gene>
<dbReference type="Proteomes" id="UP001521785">
    <property type="component" value="Unassembled WGS sequence"/>
</dbReference>
<dbReference type="PANTHER" id="PTHR10741">
    <property type="entry name" value="TRANSLIN AND TRANSLIN ASSOCIATED PROTEIN X"/>
    <property type="match status" value="1"/>
</dbReference>
<evidence type="ECO:0000256" key="6">
    <source>
        <dbReference type="SAM" id="MobiDB-lite"/>
    </source>
</evidence>
<keyword evidence="8" id="KW-1185">Reference proteome</keyword>
<sequence length="300" mass="33681">MGPKRSRDGAMKDEKSGKPEQAASPFMPMFEGFRAELDEHHDRRERIIKASRDITAASKKIIFTLQRVRTLGQPVPPFVTKGNAQYWEIIENQYQHIAADVQGLNAFRYPQITGGNQEFMEALSFHHYLETQTLISYDDARARVASMSGSAGAVLLTPEDYILGIFDMVGELMRFSITAMATNGKLPVGQPKKGINTSQGSPQDQVADKMDVDDLTPASKPSEEPRNILSDLRALRLQLEMFEPGNGKFGADVRKKADVMRECVDKVEKALYGLTVRGTERPKGWVPDMREDRRPEVESY</sequence>
<dbReference type="InterPro" id="IPR016068">
    <property type="entry name" value="Translin_N"/>
</dbReference>
<feature type="region of interest" description="Disordered" evidence="6">
    <location>
        <begin position="186"/>
        <end position="208"/>
    </location>
</feature>
<feature type="compositionally biased region" description="Polar residues" evidence="6">
    <location>
        <begin position="195"/>
        <end position="204"/>
    </location>
</feature>
<dbReference type="InterPro" id="IPR016069">
    <property type="entry name" value="Translin_C"/>
</dbReference>
<dbReference type="EMBL" id="JAKJXO020000001">
    <property type="protein sequence ID" value="KAL1612062.1"/>
    <property type="molecule type" value="Genomic_DNA"/>
</dbReference>
<feature type="compositionally biased region" description="Basic and acidic residues" evidence="6">
    <location>
        <begin position="1"/>
        <end position="18"/>
    </location>
</feature>
<evidence type="ECO:0000256" key="1">
    <source>
        <dbReference type="ARBA" id="ARBA00004123"/>
    </source>
</evidence>
<dbReference type="CDD" id="cd14820">
    <property type="entry name" value="TRAX"/>
    <property type="match status" value="1"/>
</dbReference>
<evidence type="ECO:0008006" key="9">
    <source>
        <dbReference type="Google" id="ProtNLM"/>
    </source>
</evidence>
<keyword evidence="5" id="KW-0539">Nucleus</keyword>
<comment type="caution">
    <text evidence="7">The sequence shown here is derived from an EMBL/GenBank/DDBJ whole genome shotgun (WGS) entry which is preliminary data.</text>
</comment>
<feature type="region of interest" description="Disordered" evidence="6">
    <location>
        <begin position="1"/>
        <end position="25"/>
    </location>
</feature>
<dbReference type="Gene3D" id="1.20.58.200">
    <property type="entry name" value="Translin, domain 2"/>
    <property type="match status" value="1"/>
</dbReference>
<evidence type="ECO:0000256" key="2">
    <source>
        <dbReference type="ARBA" id="ARBA00004496"/>
    </source>
</evidence>